<accession>A0AAW7THC0</accession>
<sequence>MYRAIWRIKHNNKIYEPGDILTGLSDAQIKELLSMKAIEVQPSFNESEIQLEEVKIENGLTDEFAAFLNTLQAMKRPELLAYARKVNVEVDLKMKNTEICDLLLNDAKEKGVDIESLDDQSLKVFAAELGCDVSGEMNRDQLIVAIDAKLEEGNNE</sequence>
<evidence type="ECO:0000313" key="1">
    <source>
        <dbReference type="EMBL" id="MDO0876782.1"/>
    </source>
</evidence>
<keyword evidence="2" id="KW-1185">Reference proteome</keyword>
<dbReference type="Proteomes" id="UP001176117">
    <property type="component" value="Unassembled WGS sequence"/>
</dbReference>
<evidence type="ECO:0000313" key="2">
    <source>
        <dbReference type="Proteomes" id="UP001176117"/>
    </source>
</evidence>
<gene>
    <name evidence="1" type="ORF">NBU54_03680</name>
</gene>
<dbReference type="KEGG" id="agn:AFK25_02405"/>
<comment type="caution">
    <text evidence="1">The sequence shown here is derived from an EMBL/GenBank/DDBJ whole genome shotgun (WGS) entry which is preliminary data.</text>
</comment>
<reference evidence="1" key="1">
    <citation type="submission" date="2022-05" db="EMBL/GenBank/DDBJ databases">
        <title>Genome-based reclassification of Anoxybacillus salavatliensis Cihan et al. as a later heterotypic synonym of Anoxybacillus gonensis Belduz et al. 2003.</title>
        <authorList>
            <person name="Inan Bektas K."/>
            <person name="Guler H.I."/>
            <person name="Belduz A.O."/>
            <person name="Canakci S."/>
        </authorList>
    </citation>
    <scope>NUCLEOTIDE SEQUENCE</scope>
    <source>
        <strain evidence="1">NCIMB 13933</strain>
    </source>
</reference>
<dbReference type="RefSeq" id="WP_035064637.1">
    <property type="nucleotide sequence ID" value="NZ_CP012152.1"/>
</dbReference>
<protein>
    <recommendedName>
        <fullName evidence="3">Trigger factor</fullName>
    </recommendedName>
</protein>
<evidence type="ECO:0008006" key="3">
    <source>
        <dbReference type="Google" id="ProtNLM"/>
    </source>
</evidence>
<dbReference type="AlphaFoldDB" id="A0AAW7THC0"/>
<name>A0AAW7THC0_9BACL</name>
<dbReference type="EMBL" id="JAMOGB010000002">
    <property type="protein sequence ID" value="MDO0876782.1"/>
    <property type="molecule type" value="Genomic_DNA"/>
</dbReference>
<organism evidence="1 2">
    <name type="scientific">Anoxybacillus gonensis</name>
    <dbReference type="NCBI Taxonomy" id="198467"/>
    <lineage>
        <taxon>Bacteria</taxon>
        <taxon>Bacillati</taxon>
        <taxon>Bacillota</taxon>
        <taxon>Bacilli</taxon>
        <taxon>Bacillales</taxon>
        <taxon>Anoxybacillaceae</taxon>
        <taxon>Anoxybacillus</taxon>
    </lineage>
</organism>
<proteinExistence type="predicted"/>